<evidence type="ECO:0000313" key="4">
    <source>
        <dbReference type="Proteomes" id="UP000694680"/>
    </source>
</evidence>
<evidence type="ECO:0000313" key="3">
    <source>
        <dbReference type="Ensembl" id="ENSGWIP00000046205.1"/>
    </source>
</evidence>
<reference evidence="3" key="2">
    <citation type="submission" date="2025-08" db="UniProtKB">
        <authorList>
            <consortium name="Ensembl"/>
        </authorList>
    </citation>
    <scope>IDENTIFICATION</scope>
</reference>
<dbReference type="Pfam" id="PF07287">
    <property type="entry name" value="AtuA"/>
    <property type="match status" value="2"/>
</dbReference>
<evidence type="ECO:0000256" key="1">
    <source>
        <dbReference type="SAM" id="MobiDB-lite"/>
    </source>
</evidence>
<name>A0A8C5HJI1_GOUWI</name>
<gene>
    <name evidence="3" type="primary">lratb.1</name>
</gene>
<feature type="compositionally biased region" description="Basic and acidic residues" evidence="1">
    <location>
        <begin position="552"/>
        <end position="561"/>
    </location>
</feature>
<dbReference type="PANTHER" id="PTHR47708">
    <property type="match status" value="1"/>
</dbReference>
<sequence>MSVFPRLLCVSGAGKSWFCVSRPVCLSVSRTRNRTSSSARCYGSSTRTRTVRIGCASGFWGDTATAVPQLVHGGKLDFLVFDYLSEITMSLLSAARAKTPTLGYAPDFVHMALAPFINDIHRKGIRVVSNGGGVNPLACADAIRDVVKKAGLDLKVAVVTGDDLMPQREDLSGVRMVDDGVKRELPATLHSMNAYLGAGPIRRCLDLGADVVVTGRCVDSAVALGPLMHTVCKQQQQMEMFQSKSIYCFLFLFLQFDWKSNDYDLLAAGSLAGHLIECGAQSTGGVFTDWHKVPDWDNIGFPVVECSSDGSLVLSKPPNTGGLVSVGTVAEQLVYEIGDPRRYLLPDVTCDFSAVRIRELSGEDDAVRVTGAKGSAPSHDYKVCATFMDGFRATAVCPVGGVRAEQKGRRTAESIIKRTRRMFKNLGLEDFSAVNVQILGAEDTFGPNARDKGSREVVIWMAVHHKQKKALEMFSREIAAAGTGMAPGLTGIVGGRPRVSPVLKPFFFLHPKTELKVNIHMDGHQVESFLEAESDTHEEEVSPLTSEEDSPDKDLPSGKHSYRLEELAYTRSGDKGDSANIGEVFSTLTSYFTVLANACSGSFRSGSSPPALLLLSEETSDFFCGGELLRPPHRTRTEERCDTIHSPWDPGP</sequence>
<reference evidence="3" key="3">
    <citation type="submission" date="2025-09" db="UniProtKB">
        <authorList>
            <consortium name="Ensembl"/>
        </authorList>
    </citation>
    <scope>IDENTIFICATION</scope>
</reference>
<feature type="domain" description="Acyclic terpene utilisation N-terminal" evidence="2">
    <location>
        <begin position="51"/>
        <end position="230"/>
    </location>
</feature>
<feature type="domain" description="Acyclic terpene utilisation N-terminal" evidence="2">
    <location>
        <begin position="254"/>
        <end position="521"/>
    </location>
</feature>
<proteinExistence type="predicted"/>
<organism evidence="3 4">
    <name type="scientific">Gouania willdenowi</name>
    <name type="common">Blunt-snouted clingfish</name>
    <name type="synonym">Lepadogaster willdenowi</name>
    <dbReference type="NCBI Taxonomy" id="441366"/>
    <lineage>
        <taxon>Eukaryota</taxon>
        <taxon>Metazoa</taxon>
        <taxon>Chordata</taxon>
        <taxon>Craniata</taxon>
        <taxon>Vertebrata</taxon>
        <taxon>Euteleostomi</taxon>
        <taxon>Actinopterygii</taxon>
        <taxon>Neopterygii</taxon>
        <taxon>Teleostei</taxon>
        <taxon>Neoteleostei</taxon>
        <taxon>Acanthomorphata</taxon>
        <taxon>Ovalentaria</taxon>
        <taxon>Blenniimorphae</taxon>
        <taxon>Blenniiformes</taxon>
        <taxon>Gobiesocoidei</taxon>
        <taxon>Gobiesocidae</taxon>
        <taxon>Gobiesocinae</taxon>
        <taxon>Gouania</taxon>
    </lineage>
</organism>
<keyword evidence="4" id="KW-1185">Reference proteome</keyword>
<dbReference type="Ensembl" id="ENSGWIT00000050020.1">
    <property type="protein sequence ID" value="ENSGWIP00000046205.1"/>
    <property type="gene ID" value="ENSGWIG00000022841.1"/>
</dbReference>
<dbReference type="AlphaFoldDB" id="A0A8C5HJI1"/>
<dbReference type="PANTHER" id="PTHR47708:SF2">
    <property type="entry name" value="SI:CH73-132F6.5"/>
    <property type="match status" value="1"/>
</dbReference>
<dbReference type="InterPro" id="IPR010839">
    <property type="entry name" value="AtuA_N"/>
</dbReference>
<reference evidence="3" key="1">
    <citation type="submission" date="2020-06" db="EMBL/GenBank/DDBJ databases">
        <authorList>
            <consortium name="Wellcome Sanger Institute Data Sharing"/>
        </authorList>
    </citation>
    <scope>NUCLEOTIDE SEQUENCE [LARGE SCALE GENOMIC DNA]</scope>
</reference>
<accession>A0A8C5HJI1</accession>
<evidence type="ECO:0000259" key="2">
    <source>
        <dbReference type="Pfam" id="PF07287"/>
    </source>
</evidence>
<protein>
    <submittedName>
        <fullName evidence="3">Uncharacterized LOC114480128</fullName>
    </submittedName>
</protein>
<feature type="region of interest" description="Disordered" evidence="1">
    <location>
        <begin position="532"/>
        <end position="561"/>
    </location>
</feature>
<dbReference type="Proteomes" id="UP000694680">
    <property type="component" value="Chromosome 18"/>
</dbReference>